<reference evidence="1 4" key="2">
    <citation type="submission" date="2016-06" db="EMBL/GenBank/DDBJ databases">
        <authorList>
            <person name="Kjaerup R.B."/>
            <person name="Dalgaard T.S."/>
            <person name="Juul-Madsen H.R."/>
        </authorList>
    </citation>
    <scope>NUCLEOTIDE SEQUENCE [LARGE SCALE GENOMIC DNA]</scope>
    <source>
        <strain evidence="1 4">CECT 5115</strain>
    </source>
</reference>
<name>A0A1C3JN01_9GAMM</name>
<keyword evidence="3" id="KW-1185">Reference proteome</keyword>
<proteinExistence type="predicted"/>
<dbReference type="EMBL" id="FLRB01000006">
    <property type="protein sequence ID" value="SBT20237.1"/>
    <property type="molecule type" value="Genomic_DNA"/>
</dbReference>
<accession>A0A1C3JN01</accession>
<reference evidence="2 3" key="1">
    <citation type="submission" date="2016-06" db="EMBL/GenBank/DDBJ databases">
        <authorList>
            <person name="Rodrigo-Torres L."/>
            <person name="Arahal D.R."/>
        </authorList>
    </citation>
    <scope>NUCLEOTIDE SEQUENCE [LARGE SCALE GENOMIC DNA]</scope>
    <source>
        <strain evidence="2 3">CECT 5116</strain>
    </source>
</reference>
<dbReference type="Proteomes" id="UP000092871">
    <property type="component" value="Unassembled WGS sequence"/>
</dbReference>
<gene>
    <name evidence="1" type="ORF">MGA5115_00602</name>
    <name evidence="2" type="ORF">MGA5116_00820</name>
</gene>
<evidence type="ECO:0000313" key="1">
    <source>
        <dbReference type="EMBL" id="SBT16521.1"/>
    </source>
</evidence>
<sequence length="62" mass="7027">MEELLTEILPKYLPTGDIQVVMRFALHNHSDLAGDFANFVQAFQVKSVDLVNNAPKINDREL</sequence>
<organism evidence="1 4">
    <name type="scientific">Marinomonas gallaica</name>
    <dbReference type="NCBI Taxonomy" id="1806667"/>
    <lineage>
        <taxon>Bacteria</taxon>
        <taxon>Pseudomonadati</taxon>
        <taxon>Pseudomonadota</taxon>
        <taxon>Gammaproteobacteria</taxon>
        <taxon>Oceanospirillales</taxon>
        <taxon>Oceanospirillaceae</taxon>
        <taxon>Marinomonas</taxon>
    </lineage>
</organism>
<dbReference type="EMBL" id="FLRA01000003">
    <property type="protein sequence ID" value="SBT16521.1"/>
    <property type="molecule type" value="Genomic_DNA"/>
</dbReference>
<evidence type="ECO:0000313" key="3">
    <source>
        <dbReference type="Proteomes" id="UP000092840"/>
    </source>
</evidence>
<evidence type="ECO:0000313" key="2">
    <source>
        <dbReference type="EMBL" id="SBT20237.1"/>
    </source>
</evidence>
<dbReference type="AlphaFoldDB" id="A0A1C3JN01"/>
<evidence type="ECO:0000313" key="4">
    <source>
        <dbReference type="Proteomes" id="UP000092871"/>
    </source>
</evidence>
<protein>
    <submittedName>
        <fullName evidence="1">Uncharacterized protein</fullName>
    </submittedName>
</protein>
<dbReference type="Proteomes" id="UP000092840">
    <property type="component" value="Unassembled WGS sequence"/>
</dbReference>